<keyword evidence="5 6" id="KW-0949">S-adenosyl-L-methionine</keyword>
<dbReference type="SUPFAM" id="SSF81799">
    <property type="entry name" value="Putative methyltransferase TM0872, insert domain"/>
    <property type="match status" value="1"/>
</dbReference>
<feature type="binding site" evidence="6">
    <location>
        <position position="56"/>
    </location>
    <ligand>
        <name>S-adenosyl-L-methionine</name>
        <dbReference type="ChEBI" id="CHEBI:59789"/>
    </ligand>
</feature>
<evidence type="ECO:0000256" key="2">
    <source>
        <dbReference type="ARBA" id="ARBA00022552"/>
    </source>
</evidence>
<dbReference type="RefSeq" id="WP_341765269.1">
    <property type="nucleotide sequence ID" value="NZ_OZ034688.1"/>
</dbReference>
<dbReference type="EMBL" id="OZ034688">
    <property type="protein sequence ID" value="CAL1329229.1"/>
    <property type="molecule type" value="Genomic_DNA"/>
</dbReference>
<dbReference type="PIRSF" id="PIRSF004486">
    <property type="entry name" value="MraW"/>
    <property type="match status" value="1"/>
</dbReference>
<dbReference type="Gene3D" id="1.10.150.170">
    <property type="entry name" value="Putative methyltransferase TM0872, insert domain"/>
    <property type="match status" value="1"/>
</dbReference>
<evidence type="ECO:0000256" key="3">
    <source>
        <dbReference type="ARBA" id="ARBA00022603"/>
    </source>
</evidence>
<comment type="subcellular location">
    <subcellularLocation>
        <location evidence="6">Cytoplasm</location>
    </subcellularLocation>
</comment>
<dbReference type="GO" id="GO:0008168">
    <property type="term" value="F:methyltransferase activity"/>
    <property type="evidence" value="ECO:0007669"/>
    <property type="project" value="UniProtKB-KW"/>
</dbReference>
<dbReference type="Gene3D" id="3.40.50.150">
    <property type="entry name" value="Vaccinia Virus protein VP39"/>
    <property type="match status" value="1"/>
</dbReference>
<evidence type="ECO:0000256" key="6">
    <source>
        <dbReference type="HAMAP-Rule" id="MF_01007"/>
    </source>
</evidence>
<dbReference type="Proteomes" id="UP001497533">
    <property type="component" value="Chromosome"/>
</dbReference>
<organism evidence="7 8">
    <name type="scientific">Candidatus Providencia siddallii</name>
    <dbReference type="NCBI Taxonomy" id="1715285"/>
    <lineage>
        <taxon>Bacteria</taxon>
        <taxon>Pseudomonadati</taxon>
        <taxon>Pseudomonadota</taxon>
        <taxon>Gammaproteobacteria</taxon>
        <taxon>Enterobacterales</taxon>
        <taxon>Morganellaceae</taxon>
        <taxon>Providencia</taxon>
    </lineage>
</organism>
<dbReference type="PANTHER" id="PTHR11265">
    <property type="entry name" value="S-ADENOSYL-METHYLTRANSFERASE MRAW"/>
    <property type="match status" value="1"/>
</dbReference>
<dbReference type="PANTHER" id="PTHR11265:SF0">
    <property type="entry name" value="12S RRNA N4-METHYLCYTIDINE METHYLTRANSFERASE"/>
    <property type="match status" value="1"/>
</dbReference>
<dbReference type="EC" id="2.1.1.199" evidence="6"/>
<dbReference type="GO" id="GO:0032259">
    <property type="term" value="P:methylation"/>
    <property type="evidence" value="ECO:0007669"/>
    <property type="project" value="UniProtKB-KW"/>
</dbReference>
<dbReference type="Pfam" id="PF01795">
    <property type="entry name" value="Methyltransf_5"/>
    <property type="match status" value="1"/>
</dbReference>
<feature type="binding site" evidence="6">
    <location>
        <begin position="36"/>
        <end position="38"/>
    </location>
    <ligand>
        <name>S-adenosyl-L-methionine</name>
        <dbReference type="ChEBI" id="CHEBI:59789"/>
    </ligand>
</feature>
<dbReference type="InterPro" id="IPR023397">
    <property type="entry name" value="SAM-dep_MeTrfase_MraW_recog"/>
</dbReference>
<evidence type="ECO:0000256" key="1">
    <source>
        <dbReference type="ARBA" id="ARBA00010396"/>
    </source>
</evidence>
<reference evidence="7" key="1">
    <citation type="submission" date="2024-04" db="EMBL/GenBank/DDBJ databases">
        <authorList>
            <person name="Manzano-Marin A."/>
            <person name="Manzano-Marin A."/>
            <person name="Alejandro Manzano Marin A."/>
        </authorList>
    </citation>
    <scope>NUCLEOTIDE SEQUENCE [LARGE SCALE GENOMIC DNA]</scope>
    <source>
        <strain evidence="7">TABTEA</strain>
    </source>
</reference>
<evidence type="ECO:0000256" key="4">
    <source>
        <dbReference type="ARBA" id="ARBA00022679"/>
    </source>
</evidence>
<accession>A0ABP1CDV4</accession>
<feature type="binding site" evidence="6">
    <location>
        <position position="109"/>
    </location>
    <ligand>
        <name>S-adenosyl-L-methionine</name>
        <dbReference type="ChEBI" id="CHEBI:59789"/>
    </ligand>
</feature>
<dbReference type="SUPFAM" id="SSF53335">
    <property type="entry name" value="S-adenosyl-L-methionine-dependent methyltransferases"/>
    <property type="match status" value="1"/>
</dbReference>
<feature type="binding site" evidence="6">
    <location>
        <position position="102"/>
    </location>
    <ligand>
        <name>S-adenosyl-L-methionine</name>
        <dbReference type="ChEBI" id="CHEBI:59789"/>
    </ligand>
</feature>
<keyword evidence="4 6" id="KW-0808">Transferase</keyword>
<dbReference type="NCBIfam" id="TIGR00006">
    <property type="entry name" value="16S rRNA (cytosine(1402)-N(4))-methyltransferase RsmH"/>
    <property type="match status" value="1"/>
</dbReference>
<dbReference type="HAMAP" id="MF_01007">
    <property type="entry name" value="16SrRNA_methyltr_H"/>
    <property type="match status" value="1"/>
</dbReference>
<evidence type="ECO:0000313" key="7">
    <source>
        <dbReference type="EMBL" id="CAL1329229.1"/>
    </source>
</evidence>
<comment type="similarity">
    <text evidence="1 6">Belongs to the methyltransferase superfamily. RsmH family.</text>
</comment>
<gene>
    <name evidence="6 7" type="primary">rsmH</name>
    <name evidence="7" type="ORF">PRHACTZTBTEA_307</name>
</gene>
<keyword evidence="6" id="KW-0963">Cytoplasm</keyword>
<proteinExistence type="inferred from homology"/>
<name>A0ABP1CDV4_9GAMM</name>
<dbReference type="InterPro" id="IPR002903">
    <property type="entry name" value="RsmH"/>
</dbReference>
<dbReference type="InterPro" id="IPR029063">
    <property type="entry name" value="SAM-dependent_MTases_sf"/>
</dbReference>
<protein>
    <recommendedName>
        <fullName evidence="6">Ribosomal RNA small subunit methyltransferase H</fullName>
        <ecNumber evidence="6">2.1.1.199</ecNumber>
    </recommendedName>
    <alternativeName>
        <fullName evidence="6">16S rRNA m(4)C1402 methyltransferase</fullName>
    </alternativeName>
    <alternativeName>
        <fullName evidence="6">rRNA (cytosine-N(4)-)-methyltransferase RsmH</fullName>
    </alternativeName>
</protein>
<feature type="binding site" evidence="6">
    <location>
        <position position="80"/>
    </location>
    <ligand>
        <name>S-adenosyl-L-methionine</name>
        <dbReference type="ChEBI" id="CHEBI:59789"/>
    </ligand>
</feature>
<sequence>MIKKQYKHIAVLQEEAINGLNIKPNGIYIDGTFGTGGHSKLILNKLNKNGRLIVIDRDPEAIKIAKSIKDRRLVIKQGLFSDIINYIKKKELIGKINGILLDFGISSSQLDNPERGFSFTFDGPLDMRMDQTKGQTASQWLMNANVNDIIFVLKTFGEERLCKRIAKAIIEHKNNPKKKPLTRTKHLTNLILKTIPKYTKKHPATRTFQAIRIYINNELEEIKQMLNGTLNILAPQGRISIISFHSLEDRLVKHFIRKNSKLLNIPINIPLTKFQIEQLSLKTIQLRDLGKIKPSYKEIKNNPRSRSSILRLAEKINNGYKKI</sequence>
<keyword evidence="2 6" id="KW-0698">rRNA processing</keyword>
<keyword evidence="3 6" id="KW-0489">Methyltransferase</keyword>
<keyword evidence="8" id="KW-1185">Reference proteome</keyword>
<comment type="catalytic activity">
    <reaction evidence="6">
        <text>cytidine(1402) in 16S rRNA + S-adenosyl-L-methionine = N(4)-methylcytidine(1402) in 16S rRNA + S-adenosyl-L-homocysteine + H(+)</text>
        <dbReference type="Rhea" id="RHEA:42928"/>
        <dbReference type="Rhea" id="RHEA-COMP:10286"/>
        <dbReference type="Rhea" id="RHEA-COMP:10287"/>
        <dbReference type="ChEBI" id="CHEBI:15378"/>
        <dbReference type="ChEBI" id="CHEBI:57856"/>
        <dbReference type="ChEBI" id="CHEBI:59789"/>
        <dbReference type="ChEBI" id="CHEBI:74506"/>
        <dbReference type="ChEBI" id="CHEBI:82748"/>
        <dbReference type="EC" id="2.1.1.199"/>
    </reaction>
</comment>
<evidence type="ECO:0000313" key="8">
    <source>
        <dbReference type="Proteomes" id="UP001497533"/>
    </source>
</evidence>
<evidence type="ECO:0000256" key="5">
    <source>
        <dbReference type="ARBA" id="ARBA00022691"/>
    </source>
</evidence>
<comment type="function">
    <text evidence="6">Specifically methylates the N4 position of cytidine in position 1402 (C1402) of 16S rRNA.</text>
</comment>